<dbReference type="EnsemblMetazoa" id="CJA08360.1">
    <property type="protein sequence ID" value="CJA08360.1"/>
    <property type="gene ID" value="WBGene00127564"/>
</dbReference>
<reference evidence="3" key="1">
    <citation type="submission" date="2010-08" db="EMBL/GenBank/DDBJ databases">
        <authorList>
            <consortium name="Caenorhabditis japonica Sequencing Consortium"/>
            <person name="Wilson R.K."/>
        </authorList>
    </citation>
    <scope>NUCLEOTIDE SEQUENCE [LARGE SCALE GENOMIC DNA]</scope>
    <source>
        <strain evidence="3">DF5081</strain>
    </source>
</reference>
<reference evidence="2" key="2">
    <citation type="submission" date="2022-06" db="UniProtKB">
        <authorList>
            <consortium name="EnsemblMetazoa"/>
        </authorList>
    </citation>
    <scope>IDENTIFICATION</scope>
    <source>
        <strain evidence="2">DF5081</strain>
    </source>
</reference>
<feature type="region of interest" description="Disordered" evidence="1">
    <location>
        <begin position="97"/>
        <end position="124"/>
    </location>
</feature>
<dbReference type="Proteomes" id="UP000005237">
    <property type="component" value="Unassembled WGS sequence"/>
</dbReference>
<name>A0A8R1HVU6_CAEJA</name>
<organism evidence="2 3">
    <name type="scientific">Caenorhabditis japonica</name>
    <dbReference type="NCBI Taxonomy" id="281687"/>
    <lineage>
        <taxon>Eukaryota</taxon>
        <taxon>Metazoa</taxon>
        <taxon>Ecdysozoa</taxon>
        <taxon>Nematoda</taxon>
        <taxon>Chromadorea</taxon>
        <taxon>Rhabditida</taxon>
        <taxon>Rhabditina</taxon>
        <taxon>Rhabditomorpha</taxon>
        <taxon>Rhabditoidea</taxon>
        <taxon>Rhabditidae</taxon>
        <taxon>Peloderinae</taxon>
        <taxon>Caenorhabditis</taxon>
    </lineage>
</organism>
<dbReference type="AlphaFoldDB" id="A0A8R1HVU6"/>
<protein>
    <submittedName>
        <fullName evidence="2">Uncharacterized protein</fullName>
    </submittedName>
</protein>
<sequence length="455" mass="52959">MLSNFEEFFSNFQSINVSIPARTGFTDTPTLPKNADLSNYWEATKLNNDETTDKTKINDLLLSPGFAGLPGVFGASGLHAPLGDFGTCPLKPMVHSLSKEKKPRSLYKKRDKNQKKPGKFQMSDNEVIGPPFKYEYAPHLRCDDYRVENAQQRKTKSSDILLLKRSVNKKRCNAPSAKKMSWDESVDLATLLSKTNQDQPSYGSETMANPLFPVISNYPENFLLRNPLMPVQIGYPFTHLLSPDIIQNVANNLNVSGNRPPITSPLSPNQKVYVKLKEQFPKWRMEYFMKHGLIMHNNALLKKRMIWLLKQPGYTIEFWKIEHDFRVFKFELFSKLSRSERAHFTTAFLQNCAEFEAKFRKKEEEVDGDQFYYWMEEQINNELNKNLKGHLINALLYDWSDPKLNPQRIVNFSIILKIAVPRVFEIFEEVREKVKFMIRAREYYWSIDQDIPSLE</sequence>
<keyword evidence="3" id="KW-1185">Reference proteome</keyword>
<evidence type="ECO:0000313" key="2">
    <source>
        <dbReference type="EnsemblMetazoa" id="CJA08360.1"/>
    </source>
</evidence>
<evidence type="ECO:0000313" key="3">
    <source>
        <dbReference type="Proteomes" id="UP000005237"/>
    </source>
</evidence>
<feature type="compositionally biased region" description="Basic residues" evidence="1">
    <location>
        <begin position="101"/>
        <end position="118"/>
    </location>
</feature>
<accession>A0A8R1HVU6</accession>
<evidence type="ECO:0000256" key="1">
    <source>
        <dbReference type="SAM" id="MobiDB-lite"/>
    </source>
</evidence>
<proteinExistence type="predicted"/>